<name>A0ABR3TND2_9PEZI</name>
<dbReference type="EMBL" id="JAKEKT020000043">
    <property type="protein sequence ID" value="KAL1641052.1"/>
    <property type="molecule type" value="Genomic_DNA"/>
</dbReference>
<proteinExistence type="predicted"/>
<gene>
    <name evidence="2" type="ORF">SLS58_006324</name>
</gene>
<evidence type="ECO:0000313" key="2">
    <source>
        <dbReference type="EMBL" id="KAL1641052.1"/>
    </source>
</evidence>
<dbReference type="Proteomes" id="UP001521184">
    <property type="component" value="Unassembled WGS sequence"/>
</dbReference>
<sequence>MASTVDHGYDADVEETPATRKADRRRRNGEPPAPAPRKMSPEKLLLLAKLREADREIAKLRKTLER</sequence>
<evidence type="ECO:0000313" key="3">
    <source>
        <dbReference type="Proteomes" id="UP001521184"/>
    </source>
</evidence>
<comment type="caution">
    <text evidence="2">The sequence shown here is derived from an EMBL/GenBank/DDBJ whole genome shotgun (WGS) entry which is preliminary data.</text>
</comment>
<feature type="region of interest" description="Disordered" evidence="1">
    <location>
        <begin position="1"/>
        <end position="42"/>
    </location>
</feature>
<protein>
    <recommendedName>
        <fullName evidence="4">SyrB-like regulator</fullName>
    </recommendedName>
</protein>
<evidence type="ECO:0000256" key="1">
    <source>
        <dbReference type="SAM" id="MobiDB-lite"/>
    </source>
</evidence>
<reference evidence="2 3" key="1">
    <citation type="journal article" date="2023" name="Plant Dis.">
        <title>First Report of Diplodia intermedia Causing Canker and Dieback Diseases on Apple Trees in Canada.</title>
        <authorList>
            <person name="Ellouze W."/>
            <person name="Ilyukhin E."/>
            <person name="Sulman M."/>
            <person name="Ali S."/>
        </authorList>
    </citation>
    <scope>NUCLEOTIDE SEQUENCE [LARGE SCALE GENOMIC DNA]</scope>
    <source>
        <strain evidence="2 3">M45-28</strain>
    </source>
</reference>
<accession>A0ABR3TND2</accession>
<organism evidence="2 3">
    <name type="scientific">Diplodia intermedia</name>
    <dbReference type="NCBI Taxonomy" id="856260"/>
    <lineage>
        <taxon>Eukaryota</taxon>
        <taxon>Fungi</taxon>
        <taxon>Dikarya</taxon>
        <taxon>Ascomycota</taxon>
        <taxon>Pezizomycotina</taxon>
        <taxon>Dothideomycetes</taxon>
        <taxon>Dothideomycetes incertae sedis</taxon>
        <taxon>Botryosphaeriales</taxon>
        <taxon>Botryosphaeriaceae</taxon>
        <taxon>Diplodia</taxon>
    </lineage>
</organism>
<evidence type="ECO:0008006" key="4">
    <source>
        <dbReference type="Google" id="ProtNLM"/>
    </source>
</evidence>
<keyword evidence="3" id="KW-1185">Reference proteome</keyword>